<dbReference type="STRING" id="1200352.A606_10875"/>
<dbReference type="KEGG" id="cter:A606_10875"/>
<feature type="compositionally biased region" description="Polar residues" evidence="1">
    <location>
        <begin position="143"/>
        <end position="153"/>
    </location>
</feature>
<keyword evidence="5" id="KW-1185">Reference proteome</keyword>
<name>S4XGV1_9CORY</name>
<feature type="compositionally biased region" description="Acidic residues" evidence="1">
    <location>
        <begin position="130"/>
        <end position="142"/>
    </location>
</feature>
<dbReference type="InterPro" id="IPR026004">
    <property type="entry name" value="Septum_form"/>
</dbReference>
<evidence type="ECO:0000256" key="1">
    <source>
        <dbReference type="SAM" id="MobiDB-lite"/>
    </source>
</evidence>
<evidence type="ECO:0000313" key="4">
    <source>
        <dbReference type="EMBL" id="AGP31814.1"/>
    </source>
</evidence>
<feature type="compositionally biased region" description="Low complexity" evidence="1">
    <location>
        <begin position="97"/>
        <end position="129"/>
    </location>
</feature>
<feature type="compositionally biased region" description="Acidic residues" evidence="1">
    <location>
        <begin position="63"/>
        <end position="96"/>
    </location>
</feature>
<accession>S4XGV1</accession>
<dbReference type="AlphaFoldDB" id="S4XGV1"/>
<proteinExistence type="predicted"/>
<feature type="compositionally biased region" description="Low complexity" evidence="1">
    <location>
        <begin position="22"/>
        <end position="40"/>
    </location>
</feature>
<feature type="signal peptide" evidence="2">
    <location>
        <begin position="1"/>
        <end position="22"/>
    </location>
</feature>
<evidence type="ECO:0000256" key="2">
    <source>
        <dbReference type="SAM" id="SignalP"/>
    </source>
</evidence>
<protein>
    <recommendedName>
        <fullName evidence="3">Septum formation-related domain-containing protein</fullName>
    </recommendedName>
</protein>
<feature type="domain" description="Septum formation-related" evidence="3">
    <location>
        <begin position="145"/>
        <end position="231"/>
    </location>
</feature>
<gene>
    <name evidence="4" type="ORF">A606_10875</name>
</gene>
<dbReference type="HOGENOM" id="CLU_1132117_0_0_11"/>
<evidence type="ECO:0000313" key="5">
    <source>
        <dbReference type="Proteomes" id="UP000014809"/>
    </source>
</evidence>
<reference evidence="4 5" key="1">
    <citation type="submission" date="2012-06" db="EMBL/GenBank/DDBJ databases">
        <title>Complete genome sequence of Corynebacterium terpenotabidum Y-11 (=DSM 44721).</title>
        <authorList>
            <person name="Ruckert C."/>
            <person name="Albersmeier A."/>
            <person name="Al-Dilaimi A."/>
            <person name="Szczepanowski R."/>
            <person name="Kalinowski J."/>
        </authorList>
    </citation>
    <scope>NUCLEOTIDE SEQUENCE [LARGE SCALE GENOMIC DNA]</scope>
    <source>
        <strain evidence="4 5">Y-11</strain>
    </source>
</reference>
<dbReference type="Pfam" id="PF13845">
    <property type="entry name" value="Septum_form"/>
    <property type="match status" value="1"/>
</dbReference>
<dbReference type="EMBL" id="CP003696">
    <property type="protein sequence ID" value="AGP31814.1"/>
    <property type="molecule type" value="Genomic_DNA"/>
</dbReference>
<sequence length="245" mass="24808">MFPALTAATAATLLLSACTADSDGGSAGTTDATATASGTGVDPETLGLSVGDCLADLGAAGEETGEESDPSESEETDTETDAETDVETDVETDAETGAESTSATSTTARPATSTTTTSGTTSGRWSASADPDEPTAELDDTVPDSTTGVTTIDCSEPHVGEVFAQEDLDNQVLFPGARMPQFTAAVCTGEAFEAYIDYPFDDSIFDVIAFAPSKESWAAGDRTVTCVVTDPAAGYIPGTLEGAGY</sequence>
<dbReference type="PATRIC" id="fig|1200352.3.peg.2222"/>
<feature type="region of interest" description="Disordered" evidence="1">
    <location>
        <begin position="22"/>
        <end position="153"/>
    </location>
</feature>
<dbReference type="Proteomes" id="UP000014809">
    <property type="component" value="Chromosome"/>
</dbReference>
<evidence type="ECO:0000259" key="3">
    <source>
        <dbReference type="Pfam" id="PF13845"/>
    </source>
</evidence>
<dbReference type="eggNOG" id="ENOG5032A8F">
    <property type="taxonomic scope" value="Bacteria"/>
</dbReference>
<keyword evidence="2" id="KW-0732">Signal</keyword>
<organism evidence="4 5">
    <name type="scientific">Corynebacterium terpenotabidum Y-11</name>
    <dbReference type="NCBI Taxonomy" id="1200352"/>
    <lineage>
        <taxon>Bacteria</taxon>
        <taxon>Bacillati</taxon>
        <taxon>Actinomycetota</taxon>
        <taxon>Actinomycetes</taxon>
        <taxon>Mycobacteriales</taxon>
        <taxon>Corynebacteriaceae</taxon>
        <taxon>Corynebacterium</taxon>
    </lineage>
</organism>
<feature type="chain" id="PRO_5004533795" description="Septum formation-related domain-containing protein" evidence="2">
    <location>
        <begin position="23"/>
        <end position="245"/>
    </location>
</feature>